<evidence type="ECO:0000259" key="5">
    <source>
        <dbReference type="SMART" id="SM00829"/>
    </source>
</evidence>
<dbReference type="InterPro" id="IPR020843">
    <property type="entry name" value="ER"/>
</dbReference>
<dbReference type="OrthoDB" id="10257049at2759"/>
<dbReference type="GO" id="GO:0016651">
    <property type="term" value="F:oxidoreductase activity, acting on NAD(P)H"/>
    <property type="evidence" value="ECO:0007669"/>
    <property type="project" value="InterPro"/>
</dbReference>
<dbReference type="InterPro" id="IPR013154">
    <property type="entry name" value="ADH-like_N"/>
</dbReference>
<protein>
    <submittedName>
        <fullName evidence="6">Zinc-binding oxidoreductase CipB</fullName>
    </submittedName>
</protein>
<feature type="domain" description="Enoyl reductase (ER)" evidence="5">
    <location>
        <begin position="12"/>
        <end position="368"/>
    </location>
</feature>
<sequence length="370" mass="39990">MPANRAAWLTAKSARPLKVQSAPYTPPSANQIVVKNGAIAINLIDWSKQVIGDLMFSYMKYPFILGEDVAGEVIEVGSQIKRFKPGDRVLGHALAMDEHVNRAAEGGFQEYTILRSNMASPIPSSLSYESASVLPLCLSTAACGLFQKDFLALDHPHPDGTKPKSSTVLIWGGSTRVGSNAIQLAAAAGYEVITTASPKNFAYVKKLGAAHVFDYRSKNVVEDIISHLEGKTSAGAVAIGNGSTEACIQILSKAKGNKFVAQASFPWPEKMPTSPIGLIGLILSTLWWNLSIFFKGRTKRVQAKFIFGTTLMSNEVSRVIYEDFLPSALEQRTFVPAPEPEVVGKGLEFVQEALDLYQKGVSAKKVVVSL</sequence>
<dbReference type="SMART" id="SM00829">
    <property type="entry name" value="PKS_ER"/>
    <property type="match status" value="1"/>
</dbReference>
<dbReference type="EMBL" id="ML978748">
    <property type="protein sequence ID" value="KAF2084024.1"/>
    <property type="molecule type" value="Genomic_DNA"/>
</dbReference>
<organism evidence="6 7">
    <name type="scientific">Saccharata proteae CBS 121410</name>
    <dbReference type="NCBI Taxonomy" id="1314787"/>
    <lineage>
        <taxon>Eukaryota</taxon>
        <taxon>Fungi</taxon>
        <taxon>Dikarya</taxon>
        <taxon>Ascomycota</taxon>
        <taxon>Pezizomycotina</taxon>
        <taxon>Dothideomycetes</taxon>
        <taxon>Dothideomycetes incertae sedis</taxon>
        <taxon>Botryosphaeriales</taxon>
        <taxon>Saccharataceae</taxon>
        <taxon>Saccharata</taxon>
    </lineage>
</organism>
<comment type="subunit">
    <text evidence="2">Monomer.</text>
</comment>
<dbReference type="InterPro" id="IPR047122">
    <property type="entry name" value="Trans-enoyl_RdTase-like"/>
</dbReference>
<feature type="transmembrane region" description="Helical" evidence="4">
    <location>
        <begin position="276"/>
        <end position="294"/>
    </location>
</feature>
<dbReference type="InterPro" id="IPR011032">
    <property type="entry name" value="GroES-like_sf"/>
</dbReference>
<accession>A0A9P4HLW7</accession>
<evidence type="ECO:0000313" key="7">
    <source>
        <dbReference type="Proteomes" id="UP000799776"/>
    </source>
</evidence>
<dbReference type="SUPFAM" id="SSF50129">
    <property type="entry name" value="GroES-like"/>
    <property type="match status" value="1"/>
</dbReference>
<name>A0A9P4HLW7_9PEZI</name>
<gene>
    <name evidence="6" type="ORF">K490DRAFT_69212</name>
</gene>
<comment type="caution">
    <text evidence="6">The sequence shown here is derived from an EMBL/GenBank/DDBJ whole genome shotgun (WGS) entry which is preliminary data.</text>
</comment>
<evidence type="ECO:0000256" key="4">
    <source>
        <dbReference type="SAM" id="Phobius"/>
    </source>
</evidence>
<dbReference type="PANTHER" id="PTHR45348">
    <property type="entry name" value="HYPOTHETICAL OXIDOREDUCTASE (EUROFUNG)"/>
    <property type="match status" value="1"/>
</dbReference>
<proteinExistence type="inferred from homology"/>
<dbReference type="Proteomes" id="UP000799776">
    <property type="component" value="Unassembled WGS sequence"/>
</dbReference>
<evidence type="ECO:0000256" key="2">
    <source>
        <dbReference type="ARBA" id="ARBA00011245"/>
    </source>
</evidence>
<reference evidence="6" key="1">
    <citation type="journal article" date="2020" name="Stud. Mycol.">
        <title>101 Dothideomycetes genomes: a test case for predicting lifestyles and emergence of pathogens.</title>
        <authorList>
            <person name="Haridas S."/>
            <person name="Albert R."/>
            <person name="Binder M."/>
            <person name="Bloem J."/>
            <person name="Labutti K."/>
            <person name="Salamov A."/>
            <person name="Andreopoulos B."/>
            <person name="Baker S."/>
            <person name="Barry K."/>
            <person name="Bills G."/>
            <person name="Bluhm B."/>
            <person name="Cannon C."/>
            <person name="Castanera R."/>
            <person name="Culley D."/>
            <person name="Daum C."/>
            <person name="Ezra D."/>
            <person name="Gonzalez J."/>
            <person name="Henrissat B."/>
            <person name="Kuo A."/>
            <person name="Liang C."/>
            <person name="Lipzen A."/>
            <person name="Lutzoni F."/>
            <person name="Magnuson J."/>
            <person name="Mondo S."/>
            <person name="Nolan M."/>
            <person name="Ohm R."/>
            <person name="Pangilinan J."/>
            <person name="Park H.-J."/>
            <person name="Ramirez L."/>
            <person name="Alfaro M."/>
            <person name="Sun H."/>
            <person name="Tritt A."/>
            <person name="Yoshinaga Y."/>
            <person name="Zwiers L.-H."/>
            <person name="Turgeon B."/>
            <person name="Goodwin S."/>
            <person name="Spatafora J."/>
            <person name="Crous P."/>
            <person name="Grigoriev I."/>
        </authorList>
    </citation>
    <scope>NUCLEOTIDE SEQUENCE</scope>
    <source>
        <strain evidence="6">CBS 121410</strain>
    </source>
</reference>
<dbReference type="InterPro" id="IPR036291">
    <property type="entry name" value="NAD(P)-bd_dom_sf"/>
</dbReference>
<comment type="similarity">
    <text evidence="1">Belongs to the zinc-containing alcohol dehydrogenase family.</text>
</comment>
<keyword evidence="4" id="KW-0812">Transmembrane</keyword>
<evidence type="ECO:0000256" key="3">
    <source>
        <dbReference type="ARBA" id="ARBA00023002"/>
    </source>
</evidence>
<evidence type="ECO:0000256" key="1">
    <source>
        <dbReference type="ARBA" id="ARBA00008072"/>
    </source>
</evidence>
<dbReference type="PANTHER" id="PTHR45348:SF2">
    <property type="entry name" value="ZINC-TYPE ALCOHOL DEHYDROGENASE-LIKE PROTEIN C2E1P3.01"/>
    <property type="match status" value="1"/>
</dbReference>
<keyword evidence="4" id="KW-0472">Membrane</keyword>
<dbReference type="InterPro" id="IPR013149">
    <property type="entry name" value="ADH-like_C"/>
</dbReference>
<dbReference type="Pfam" id="PF08240">
    <property type="entry name" value="ADH_N"/>
    <property type="match status" value="1"/>
</dbReference>
<dbReference type="SUPFAM" id="SSF51735">
    <property type="entry name" value="NAD(P)-binding Rossmann-fold domains"/>
    <property type="match status" value="1"/>
</dbReference>
<evidence type="ECO:0000313" key="6">
    <source>
        <dbReference type="EMBL" id="KAF2084024.1"/>
    </source>
</evidence>
<keyword evidence="3" id="KW-0560">Oxidoreductase</keyword>
<dbReference type="Gene3D" id="3.40.50.720">
    <property type="entry name" value="NAD(P)-binding Rossmann-like Domain"/>
    <property type="match status" value="1"/>
</dbReference>
<keyword evidence="4" id="KW-1133">Transmembrane helix</keyword>
<dbReference type="AlphaFoldDB" id="A0A9P4HLW7"/>
<dbReference type="Pfam" id="PF00107">
    <property type="entry name" value="ADH_zinc_N"/>
    <property type="match status" value="1"/>
</dbReference>
<keyword evidence="7" id="KW-1185">Reference proteome</keyword>
<dbReference type="CDD" id="cd08249">
    <property type="entry name" value="enoyl_reductase_like"/>
    <property type="match status" value="1"/>
</dbReference>
<dbReference type="Gene3D" id="3.90.180.10">
    <property type="entry name" value="Medium-chain alcohol dehydrogenases, catalytic domain"/>
    <property type="match status" value="1"/>
</dbReference>